<dbReference type="SUPFAM" id="SSF100950">
    <property type="entry name" value="NagB/RpiA/CoA transferase-like"/>
    <property type="match status" value="1"/>
</dbReference>
<dbReference type="InterPro" id="IPR037171">
    <property type="entry name" value="NagB/RpiA_transferase-like"/>
</dbReference>
<feature type="site" description="Part of the allosteric site" evidence="2">
    <location>
        <position position="154"/>
    </location>
</feature>
<comment type="similarity">
    <text evidence="2">Belongs to the glucosamine/galactosamine-6-phosphate isomerase family. NagB subfamily.</text>
</comment>
<dbReference type="PROSITE" id="PS01161">
    <property type="entry name" value="GLC_GALNAC_ISOMERASE"/>
    <property type="match status" value="1"/>
</dbReference>
<dbReference type="EMBL" id="BMJV01000009">
    <property type="protein sequence ID" value="GGG83468.1"/>
    <property type="molecule type" value="Genomic_DNA"/>
</dbReference>
<dbReference type="AlphaFoldDB" id="A0A8J3EI73"/>
<dbReference type="GO" id="GO:0005975">
    <property type="term" value="P:carbohydrate metabolic process"/>
    <property type="evidence" value="ECO:0007669"/>
    <property type="project" value="InterPro"/>
</dbReference>
<dbReference type="UniPathway" id="UPA00629">
    <property type="reaction ID" value="UER00684"/>
</dbReference>
<evidence type="ECO:0000313" key="5">
    <source>
        <dbReference type="Proteomes" id="UP000617145"/>
    </source>
</evidence>
<keyword evidence="5" id="KW-1185">Reference proteome</keyword>
<dbReference type="PANTHER" id="PTHR11280:SF5">
    <property type="entry name" value="GLUCOSAMINE-6-PHOSPHATE ISOMERASE"/>
    <property type="match status" value="1"/>
</dbReference>
<dbReference type="GO" id="GO:0019262">
    <property type="term" value="P:N-acetylneuraminate catabolic process"/>
    <property type="evidence" value="ECO:0007669"/>
    <property type="project" value="UniProtKB-UniRule"/>
</dbReference>
<feature type="domain" description="Glucosamine/galactosamine-6-phosphate isomerase" evidence="3">
    <location>
        <begin position="9"/>
        <end position="229"/>
    </location>
</feature>
<dbReference type="Proteomes" id="UP000617145">
    <property type="component" value="Unassembled WGS sequence"/>
</dbReference>
<dbReference type="GO" id="GO:0006043">
    <property type="term" value="P:glucosamine catabolic process"/>
    <property type="evidence" value="ECO:0007669"/>
    <property type="project" value="TreeGrafter"/>
</dbReference>
<gene>
    <name evidence="2 4" type="primary">nagB</name>
    <name evidence="4" type="ORF">GCM10011415_36730</name>
</gene>
<feature type="active site" description="Proton acceptor; for ring-opening step" evidence="2">
    <location>
        <position position="137"/>
    </location>
</feature>
<organism evidence="4 5">
    <name type="scientific">Salipiger pallidus</name>
    <dbReference type="NCBI Taxonomy" id="1775170"/>
    <lineage>
        <taxon>Bacteria</taxon>
        <taxon>Pseudomonadati</taxon>
        <taxon>Pseudomonadota</taxon>
        <taxon>Alphaproteobacteria</taxon>
        <taxon>Rhodobacterales</taxon>
        <taxon>Roseobacteraceae</taxon>
        <taxon>Salipiger</taxon>
    </lineage>
</organism>
<dbReference type="GO" id="GO:0006046">
    <property type="term" value="P:N-acetylglucosamine catabolic process"/>
    <property type="evidence" value="ECO:0007669"/>
    <property type="project" value="UniProtKB-UniRule"/>
</dbReference>
<keyword evidence="2" id="KW-0119">Carbohydrate metabolism</keyword>
<sequence length="261" mass="27755">MRIVIKPNASDAADTCAALIEAALRKTPDMALGLATGGTMEPVYARLRAAHEAGLSFARCSSFNLDEYVGLAGDHPQSYRHYMQQHLFDHVDIRPEAAHLPDGAAADPVAAAAQYDALIGRCGPIGLQLLGLGSNGHIGFNEPSSSLVSRSRVKTLTRKTVEANSRFFGPDETPPHLSITMGIGTIMEASRIVLLATGRGKAQAAAAMIEGPLSAHCPASILQMHTDATVILDEEAAADLAERDYYDWVELQRSRVPGQAG</sequence>
<keyword evidence="1 2" id="KW-0378">Hydrolase</keyword>
<feature type="site" description="Part of the allosteric site" evidence="2">
    <location>
        <position position="145"/>
    </location>
</feature>
<dbReference type="HAMAP" id="MF_01241">
    <property type="entry name" value="GlcN6P_deamin"/>
    <property type="match status" value="1"/>
</dbReference>
<dbReference type="CDD" id="cd01399">
    <property type="entry name" value="GlcN6P_deaminase"/>
    <property type="match status" value="1"/>
</dbReference>
<evidence type="ECO:0000256" key="2">
    <source>
        <dbReference type="HAMAP-Rule" id="MF_01241"/>
    </source>
</evidence>
<dbReference type="NCBIfam" id="TIGR00502">
    <property type="entry name" value="nagB"/>
    <property type="match status" value="1"/>
</dbReference>
<dbReference type="InterPro" id="IPR018321">
    <property type="entry name" value="Glucosamine6P_isomerase_CS"/>
</dbReference>
<reference evidence="4" key="2">
    <citation type="submission" date="2020-09" db="EMBL/GenBank/DDBJ databases">
        <authorList>
            <person name="Sun Q."/>
            <person name="Zhou Y."/>
        </authorList>
    </citation>
    <scope>NUCLEOTIDE SEQUENCE</scope>
    <source>
        <strain evidence="4">CGMCC 1.15762</strain>
    </source>
</reference>
<dbReference type="PANTHER" id="PTHR11280">
    <property type="entry name" value="GLUCOSAMINE-6-PHOSPHATE ISOMERASE"/>
    <property type="match status" value="1"/>
</dbReference>
<comment type="caution">
    <text evidence="4">The sequence shown here is derived from an EMBL/GenBank/DDBJ whole genome shotgun (WGS) entry which is preliminary data.</text>
</comment>
<comment type="function">
    <text evidence="2">Catalyzes the reversible isomerization-deamination of glucosamine 6-phosphate (GlcN6P) to form fructose 6-phosphate (Fru6P) and ammonium ion.</text>
</comment>
<dbReference type="GO" id="GO:0042802">
    <property type="term" value="F:identical protein binding"/>
    <property type="evidence" value="ECO:0007669"/>
    <property type="project" value="TreeGrafter"/>
</dbReference>
<evidence type="ECO:0000259" key="3">
    <source>
        <dbReference type="Pfam" id="PF01182"/>
    </source>
</evidence>
<feature type="site" description="Part of the allosteric site" evidence="2">
    <location>
        <position position="155"/>
    </location>
</feature>
<comment type="catalytic activity">
    <reaction evidence="2">
        <text>alpha-D-glucosamine 6-phosphate + H2O = beta-D-fructose 6-phosphate + NH4(+)</text>
        <dbReference type="Rhea" id="RHEA:12172"/>
        <dbReference type="ChEBI" id="CHEBI:15377"/>
        <dbReference type="ChEBI" id="CHEBI:28938"/>
        <dbReference type="ChEBI" id="CHEBI:57634"/>
        <dbReference type="ChEBI" id="CHEBI:75989"/>
        <dbReference type="EC" id="3.5.99.6"/>
    </reaction>
</comment>
<dbReference type="GO" id="GO:0004342">
    <property type="term" value="F:glucosamine-6-phosphate deaminase activity"/>
    <property type="evidence" value="ECO:0007669"/>
    <property type="project" value="UniProtKB-UniRule"/>
</dbReference>
<protein>
    <recommendedName>
        <fullName evidence="2">Glucosamine-6-phosphate deaminase</fullName>
        <ecNumber evidence="2">3.5.99.6</ecNumber>
    </recommendedName>
    <alternativeName>
        <fullName evidence="2">GlcN6P deaminase</fullName>
        <shortName evidence="2">GNPDA</shortName>
    </alternativeName>
    <alternativeName>
        <fullName evidence="2">Glucosamine-6-phosphate isomerase</fullName>
    </alternativeName>
</protein>
<dbReference type="InterPro" id="IPR004547">
    <property type="entry name" value="Glucosamine6P_isomerase"/>
</dbReference>
<comment type="caution">
    <text evidence="2">Lacks conserved residue(s) required for the propagation of feature annotation.</text>
</comment>
<dbReference type="EC" id="3.5.99.6" evidence="2"/>
<dbReference type="GO" id="GO:0005737">
    <property type="term" value="C:cytoplasm"/>
    <property type="evidence" value="ECO:0007669"/>
    <property type="project" value="TreeGrafter"/>
</dbReference>
<evidence type="ECO:0000256" key="1">
    <source>
        <dbReference type="ARBA" id="ARBA00022801"/>
    </source>
</evidence>
<accession>A0A8J3EI73</accession>
<reference evidence="4" key="1">
    <citation type="journal article" date="2014" name="Int. J. Syst. Evol. Microbiol.">
        <title>Complete genome sequence of Corynebacterium casei LMG S-19264T (=DSM 44701T), isolated from a smear-ripened cheese.</title>
        <authorList>
            <consortium name="US DOE Joint Genome Institute (JGI-PGF)"/>
            <person name="Walter F."/>
            <person name="Albersmeier A."/>
            <person name="Kalinowski J."/>
            <person name="Ruckert C."/>
        </authorList>
    </citation>
    <scope>NUCLEOTIDE SEQUENCE</scope>
    <source>
        <strain evidence="4">CGMCC 1.15762</strain>
    </source>
</reference>
<dbReference type="InterPro" id="IPR006148">
    <property type="entry name" value="Glc/Gal-6P_isomerase"/>
</dbReference>
<feature type="active site" description="Proton acceptor; for enolization step" evidence="2">
    <location>
        <position position="66"/>
    </location>
</feature>
<proteinExistence type="inferred from homology"/>
<dbReference type="Gene3D" id="3.40.50.1360">
    <property type="match status" value="1"/>
</dbReference>
<comment type="activity regulation">
    <text evidence="2">Allosterically activated by N-acetylglucosamine 6-phosphate (GlcNAc6P).</text>
</comment>
<dbReference type="Pfam" id="PF01182">
    <property type="entry name" value="Glucosamine_iso"/>
    <property type="match status" value="1"/>
</dbReference>
<feature type="active site" description="For ring-opening step" evidence="2">
    <location>
        <position position="142"/>
    </location>
</feature>
<dbReference type="RefSeq" id="WP_188791745.1">
    <property type="nucleotide sequence ID" value="NZ_BMJV01000009.1"/>
</dbReference>
<comment type="pathway">
    <text evidence="2">Amino-sugar metabolism; N-acetylneuraminate degradation; D-fructose 6-phosphate from N-acetylneuraminate: step 5/5.</text>
</comment>
<evidence type="ECO:0000313" key="4">
    <source>
        <dbReference type="EMBL" id="GGG83468.1"/>
    </source>
</evidence>
<feature type="active site" description="For ring-opening step" evidence="2">
    <location>
        <position position="135"/>
    </location>
</feature>
<name>A0A8J3EI73_9RHOB</name>
<keyword evidence="2" id="KW-0021">Allosteric enzyme</keyword>
<feature type="site" description="Part of the allosteric site" evidence="2">
    <location>
        <position position="152"/>
    </location>
</feature>